<gene>
    <name evidence="1" type="ORF">PIGHUM_03629</name>
</gene>
<organism evidence="1 2">
    <name type="scientific">Pigmentiphaga humi</name>
    <dbReference type="NCBI Taxonomy" id="2478468"/>
    <lineage>
        <taxon>Bacteria</taxon>
        <taxon>Pseudomonadati</taxon>
        <taxon>Pseudomonadota</taxon>
        <taxon>Betaproteobacteria</taxon>
        <taxon>Burkholderiales</taxon>
        <taxon>Alcaligenaceae</taxon>
        <taxon>Pigmentiphaga</taxon>
    </lineage>
</organism>
<dbReference type="Proteomes" id="UP000277294">
    <property type="component" value="Unassembled WGS sequence"/>
</dbReference>
<reference evidence="1 2" key="1">
    <citation type="submission" date="2018-10" db="EMBL/GenBank/DDBJ databases">
        <authorList>
            <person name="Criscuolo A."/>
        </authorList>
    </citation>
    <scope>NUCLEOTIDE SEQUENCE [LARGE SCALE GENOMIC DNA]</scope>
    <source>
        <strain evidence="1">DnA1</strain>
    </source>
</reference>
<evidence type="ECO:0000313" key="1">
    <source>
        <dbReference type="EMBL" id="VCU71544.1"/>
    </source>
</evidence>
<evidence type="ECO:0000313" key="2">
    <source>
        <dbReference type="Proteomes" id="UP000277294"/>
    </source>
</evidence>
<sequence>MRMSMVVLLATMSVSGGRWLRLAVPMFRVRMCTMTMLIVGGHLVRITQSQAHLSHRGENLGLRRALAIELDVNAPRCARGGF</sequence>
<accession>A0A3P4B5H0</accession>
<keyword evidence="2" id="KW-1185">Reference proteome</keyword>
<protein>
    <submittedName>
        <fullName evidence="1">Uncharacterized protein</fullName>
    </submittedName>
</protein>
<dbReference type="AlphaFoldDB" id="A0A3P4B5H0"/>
<proteinExistence type="predicted"/>
<name>A0A3P4B5H0_9BURK</name>
<dbReference type="EMBL" id="UWPJ01000027">
    <property type="protein sequence ID" value="VCU71544.1"/>
    <property type="molecule type" value="Genomic_DNA"/>
</dbReference>